<dbReference type="EMBL" id="BDHI01000029">
    <property type="protein sequence ID" value="GCB28126.1"/>
    <property type="molecule type" value="Genomic_DNA"/>
</dbReference>
<dbReference type="CDD" id="cd02440">
    <property type="entry name" value="AdoMet_MTases"/>
    <property type="match status" value="1"/>
</dbReference>
<sequence length="339" mass="38912">MAFPSSDRQMSTTAVFPTHPFYSFPLQFPLFLGPSIDPTSHLAAPLNSFQFLIYRLQSEESMTVPAAEEYAFDRSYLDSIRLNAMHHYNGQVFGHQVHPHISMENPEMRIADVGTGTAIWLTDLANKLPRSVRLDGLDVSFDAAPLREWLPPNVTLHHWNIKEEVPEHLVGAYDLVNIRFFAVVIRSCEIKDVLKNLIRLLKPGGFLQWTDADFSSARTVKLRPDLSDEPLQRLWSFLRGDDERFYTSWVPDLGTHFQEAKLVDVDADRRIPPPYIDQAMTEIMFLALEVSTRNKDIDDKRAQEVRATIRDAVKASREGSNFQFTYWRFIGRNATRASL</sequence>
<protein>
    <recommendedName>
        <fullName evidence="1">Methyltransferase domain-containing protein</fullName>
    </recommendedName>
</protein>
<dbReference type="AlphaFoldDB" id="A0A401L9C2"/>
<accession>A0A401L9C2</accession>
<evidence type="ECO:0000259" key="1">
    <source>
        <dbReference type="Pfam" id="PF13649"/>
    </source>
</evidence>
<dbReference type="Proteomes" id="UP000286921">
    <property type="component" value="Unassembled WGS sequence"/>
</dbReference>
<dbReference type="SUPFAM" id="SSF53335">
    <property type="entry name" value="S-adenosyl-L-methionine-dependent methyltransferases"/>
    <property type="match status" value="1"/>
</dbReference>
<proteinExistence type="predicted"/>
<evidence type="ECO:0000313" key="2">
    <source>
        <dbReference type="EMBL" id="GCB28126.1"/>
    </source>
</evidence>
<name>A0A401L9C2_ASPAW</name>
<gene>
    <name evidence="2" type="ORF">AAWM_11011</name>
</gene>
<dbReference type="Pfam" id="PF13649">
    <property type="entry name" value="Methyltransf_25"/>
    <property type="match status" value="1"/>
</dbReference>
<evidence type="ECO:0000313" key="3">
    <source>
        <dbReference type="Proteomes" id="UP000286921"/>
    </source>
</evidence>
<keyword evidence="3" id="KW-1185">Reference proteome</keyword>
<comment type="caution">
    <text evidence="2">The sequence shown here is derived from an EMBL/GenBank/DDBJ whole genome shotgun (WGS) entry which is preliminary data.</text>
</comment>
<dbReference type="STRING" id="105351.A0A401L9C2"/>
<dbReference type="PANTHER" id="PTHR43591">
    <property type="entry name" value="METHYLTRANSFERASE"/>
    <property type="match status" value="1"/>
</dbReference>
<reference evidence="2 3" key="1">
    <citation type="submission" date="2016-09" db="EMBL/GenBank/DDBJ databases">
        <title>Aspergillus awamori IFM 58123T.</title>
        <authorList>
            <person name="Kusuya Y."/>
            <person name="Shimizu M."/>
            <person name="Takahashi H."/>
            <person name="Yaguchi T."/>
        </authorList>
    </citation>
    <scope>NUCLEOTIDE SEQUENCE [LARGE SCALE GENOMIC DNA]</scope>
    <source>
        <strain evidence="2 3">IFM 58123</strain>
    </source>
</reference>
<dbReference type="InterPro" id="IPR041698">
    <property type="entry name" value="Methyltransf_25"/>
</dbReference>
<dbReference type="InterPro" id="IPR029063">
    <property type="entry name" value="SAM-dependent_MTases_sf"/>
</dbReference>
<dbReference type="Gene3D" id="3.40.50.150">
    <property type="entry name" value="Vaccinia Virus protein VP39"/>
    <property type="match status" value="1"/>
</dbReference>
<organism evidence="2 3">
    <name type="scientific">Aspergillus awamori</name>
    <name type="common">Black koji mold</name>
    <dbReference type="NCBI Taxonomy" id="105351"/>
    <lineage>
        <taxon>Eukaryota</taxon>
        <taxon>Fungi</taxon>
        <taxon>Dikarya</taxon>
        <taxon>Ascomycota</taxon>
        <taxon>Pezizomycotina</taxon>
        <taxon>Eurotiomycetes</taxon>
        <taxon>Eurotiomycetidae</taxon>
        <taxon>Eurotiales</taxon>
        <taxon>Aspergillaceae</taxon>
        <taxon>Aspergillus</taxon>
    </lineage>
</organism>
<dbReference type="PANTHER" id="PTHR43591:SF50">
    <property type="entry name" value="METHYLTRANSFERASE DOMAIN-CONTAINING PROTEIN-RELATED"/>
    <property type="match status" value="1"/>
</dbReference>
<feature type="domain" description="Methyltransferase" evidence="1">
    <location>
        <begin position="110"/>
        <end position="205"/>
    </location>
</feature>